<feature type="non-terminal residue" evidence="2">
    <location>
        <position position="1"/>
    </location>
</feature>
<organism evidence="2 3">
    <name type="scientific">Gigaspora margarita</name>
    <dbReference type="NCBI Taxonomy" id="4874"/>
    <lineage>
        <taxon>Eukaryota</taxon>
        <taxon>Fungi</taxon>
        <taxon>Fungi incertae sedis</taxon>
        <taxon>Mucoromycota</taxon>
        <taxon>Glomeromycotina</taxon>
        <taxon>Glomeromycetes</taxon>
        <taxon>Diversisporales</taxon>
        <taxon>Gigasporaceae</taxon>
        <taxon>Gigaspora</taxon>
    </lineage>
</organism>
<comment type="caution">
    <text evidence="2">The sequence shown here is derived from an EMBL/GenBank/DDBJ whole genome shotgun (WGS) entry which is preliminary data.</text>
</comment>
<name>A0ABN7VZI1_GIGMA</name>
<evidence type="ECO:0000313" key="2">
    <source>
        <dbReference type="EMBL" id="CAG8808826.1"/>
    </source>
</evidence>
<proteinExistence type="predicted"/>
<accession>A0ABN7VZI1</accession>
<sequence>ADEKRNAPWQASGGDMVPLKNPAVANSLDSVGERIDRSEV</sequence>
<dbReference type="EMBL" id="CAJVQB010026551">
    <property type="protein sequence ID" value="CAG8808826.1"/>
    <property type="molecule type" value="Genomic_DNA"/>
</dbReference>
<evidence type="ECO:0000256" key="1">
    <source>
        <dbReference type="SAM" id="MobiDB-lite"/>
    </source>
</evidence>
<dbReference type="Proteomes" id="UP000789901">
    <property type="component" value="Unassembled WGS sequence"/>
</dbReference>
<keyword evidence="3" id="KW-1185">Reference proteome</keyword>
<gene>
    <name evidence="2" type="ORF">GMARGA_LOCUS24773</name>
</gene>
<feature type="region of interest" description="Disordered" evidence="1">
    <location>
        <begin position="1"/>
        <end position="40"/>
    </location>
</feature>
<reference evidence="2 3" key="1">
    <citation type="submission" date="2021-06" db="EMBL/GenBank/DDBJ databases">
        <authorList>
            <person name="Kallberg Y."/>
            <person name="Tangrot J."/>
            <person name="Rosling A."/>
        </authorList>
    </citation>
    <scope>NUCLEOTIDE SEQUENCE [LARGE SCALE GENOMIC DNA]</scope>
    <source>
        <strain evidence="2 3">120-4 pot B 10/14</strain>
    </source>
</reference>
<feature type="compositionally biased region" description="Basic and acidic residues" evidence="1">
    <location>
        <begin position="31"/>
        <end position="40"/>
    </location>
</feature>
<protein>
    <submittedName>
        <fullName evidence="2">43638_t:CDS:1</fullName>
    </submittedName>
</protein>
<evidence type="ECO:0000313" key="3">
    <source>
        <dbReference type="Proteomes" id="UP000789901"/>
    </source>
</evidence>